<comment type="caution">
    <text evidence="2">The sequence shown here is derived from an EMBL/GenBank/DDBJ whole genome shotgun (WGS) entry which is preliminary data.</text>
</comment>
<gene>
    <name evidence="2" type="ORF">B7P43_G11199</name>
</gene>
<dbReference type="Proteomes" id="UP000235965">
    <property type="component" value="Unassembled WGS sequence"/>
</dbReference>
<evidence type="ECO:0000313" key="3">
    <source>
        <dbReference type="Proteomes" id="UP000235965"/>
    </source>
</evidence>
<dbReference type="STRING" id="105785.A0A2J7QMB2"/>
<sequence>MKTTFRGPSPHEASVYTGDKAFPEKLVSTAQGSPVPEPRREEGVGRSDRAHLHTGINNWPTACFMLISCLACSSALKVKICNWFANWRRKLKNAGSEAPHHTWGNLIKSYNTKAQGNVEQFSLCSDDSIWEENDISDTDQEVCHEPSSKLTIMQRDTMSSWQAKKFHKDVEGDSVDFGKHRTDVNARYNSVIESDVKNGCENLARKSKRQKKGENRPLELSKWLESAAKFKPGQNYVAWSTKNATWQSSTCEMKKAHQWNVTANDAGNYWAGGQHHREELDAAEALTRLSALHQ</sequence>
<dbReference type="OrthoDB" id="21495at2759"/>
<evidence type="ECO:0000256" key="1">
    <source>
        <dbReference type="SAM" id="MobiDB-lite"/>
    </source>
</evidence>
<dbReference type="FunCoup" id="A0A2J7QMB2">
    <property type="interactions" value="287"/>
</dbReference>
<proteinExistence type="predicted"/>
<keyword evidence="3" id="KW-1185">Reference proteome</keyword>
<dbReference type="AlphaFoldDB" id="A0A2J7QMB2"/>
<dbReference type="InParanoid" id="A0A2J7QMB2"/>
<protein>
    <submittedName>
        <fullName evidence="2">Uncharacterized protein</fullName>
    </submittedName>
</protein>
<feature type="region of interest" description="Disordered" evidence="1">
    <location>
        <begin position="1"/>
        <end position="23"/>
    </location>
</feature>
<feature type="compositionally biased region" description="Basic and acidic residues" evidence="1">
    <location>
        <begin position="37"/>
        <end position="47"/>
    </location>
</feature>
<accession>A0A2J7QMB2</accession>
<dbReference type="EMBL" id="NEVH01013211">
    <property type="protein sequence ID" value="PNF29734.1"/>
    <property type="molecule type" value="Genomic_DNA"/>
</dbReference>
<name>A0A2J7QMB2_9NEOP</name>
<reference evidence="2 3" key="1">
    <citation type="submission" date="2017-12" db="EMBL/GenBank/DDBJ databases">
        <title>Hemimetabolous genomes reveal molecular basis of termite eusociality.</title>
        <authorList>
            <person name="Harrison M.C."/>
            <person name="Jongepier E."/>
            <person name="Robertson H.M."/>
            <person name="Arning N."/>
            <person name="Bitard-Feildel T."/>
            <person name="Chao H."/>
            <person name="Childers C.P."/>
            <person name="Dinh H."/>
            <person name="Doddapaneni H."/>
            <person name="Dugan S."/>
            <person name="Gowin J."/>
            <person name="Greiner C."/>
            <person name="Han Y."/>
            <person name="Hu H."/>
            <person name="Hughes D.S.T."/>
            <person name="Huylmans A.-K."/>
            <person name="Kemena C."/>
            <person name="Kremer L.P.M."/>
            <person name="Lee S.L."/>
            <person name="Lopez-Ezquerra A."/>
            <person name="Mallet L."/>
            <person name="Monroy-Kuhn J.M."/>
            <person name="Moser A."/>
            <person name="Murali S.C."/>
            <person name="Muzny D.M."/>
            <person name="Otani S."/>
            <person name="Piulachs M.-D."/>
            <person name="Poelchau M."/>
            <person name="Qu J."/>
            <person name="Schaub F."/>
            <person name="Wada-Katsumata A."/>
            <person name="Worley K.C."/>
            <person name="Xie Q."/>
            <person name="Ylla G."/>
            <person name="Poulsen M."/>
            <person name="Gibbs R.A."/>
            <person name="Schal C."/>
            <person name="Richards S."/>
            <person name="Belles X."/>
            <person name="Korb J."/>
            <person name="Bornberg-Bauer E."/>
        </authorList>
    </citation>
    <scope>NUCLEOTIDE SEQUENCE [LARGE SCALE GENOMIC DNA]</scope>
    <source>
        <tissue evidence="2">Whole body</tissue>
    </source>
</reference>
<evidence type="ECO:0000313" key="2">
    <source>
        <dbReference type="EMBL" id="PNF29734.1"/>
    </source>
</evidence>
<feature type="region of interest" description="Disordered" evidence="1">
    <location>
        <begin position="28"/>
        <end position="47"/>
    </location>
</feature>
<organism evidence="2 3">
    <name type="scientific">Cryptotermes secundus</name>
    <dbReference type="NCBI Taxonomy" id="105785"/>
    <lineage>
        <taxon>Eukaryota</taxon>
        <taxon>Metazoa</taxon>
        <taxon>Ecdysozoa</taxon>
        <taxon>Arthropoda</taxon>
        <taxon>Hexapoda</taxon>
        <taxon>Insecta</taxon>
        <taxon>Pterygota</taxon>
        <taxon>Neoptera</taxon>
        <taxon>Polyneoptera</taxon>
        <taxon>Dictyoptera</taxon>
        <taxon>Blattodea</taxon>
        <taxon>Blattoidea</taxon>
        <taxon>Termitoidae</taxon>
        <taxon>Kalotermitidae</taxon>
        <taxon>Cryptotermitinae</taxon>
        <taxon>Cryptotermes</taxon>
    </lineage>
</organism>